<feature type="binding site" evidence="6">
    <location>
        <position position="83"/>
    </location>
    <ligand>
        <name>S-adenosyl-L-methionine</name>
        <dbReference type="ChEBI" id="CHEBI:59789"/>
    </ligand>
</feature>
<comment type="similarity">
    <text evidence="6">Belongs to the methyltransferase superfamily. RNA methyltransferase RsmG family.</text>
</comment>
<evidence type="ECO:0000256" key="5">
    <source>
        <dbReference type="ARBA" id="ARBA00022691"/>
    </source>
</evidence>
<proteinExistence type="inferred from homology"/>
<reference evidence="7 8" key="1">
    <citation type="submission" date="2018-10" db="EMBL/GenBank/DDBJ databases">
        <title>Genomic Encyclopedia of Archaeal and Bacterial Type Strains, Phase II (KMG-II): from individual species to whole genera.</title>
        <authorList>
            <person name="Goeker M."/>
        </authorList>
    </citation>
    <scope>NUCLEOTIDE SEQUENCE [LARGE SCALE GENOMIC DNA]</scope>
    <source>
        <strain evidence="7 8">DSM 25217</strain>
    </source>
</reference>
<keyword evidence="5 6" id="KW-0949">S-adenosyl-L-methionine</keyword>
<dbReference type="GO" id="GO:0070043">
    <property type="term" value="F:rRNA (guanine-N7-)-methyltransferase activity"/>
    <property type="evidence" value="ECO:0007669"/>
    <property type="project" value="UniProtKB-UniRule"/>
</dbReference>
<evidence type="ECO:0000313" key="8">
    <source>
        <dbReference type="Proteomes" id="UP000271227"/>
    </source>
</evidence>
<dbReference type="PANTHER" id="PTHR31760">
    <property type="entry name" value="S-ADENOSYL-L-METHIONINE-DEPENDENT METHYLTRANSFERASES SUPERFAMILY PROTEIN"/>
    <property type="match status" value="1"/>
</dbReference>
<dbReference type="InterPro" id="IPR029063">
    <property type="entry name" value="SAM-dependent_MTases_sf"/>
</dbReference>
<dbReference type="InParanoid" id="A0A3M0BW79"/>
<dbReference type="EMBL" id="REFR01000015">
    <property type="protein sequence ID" value="RMB01851.1"/>
    <property type="molecule type" value="Genomic_DNA"/>
</dbReference>
<dbReference type="PANTHER" id="PTHR31760:SF0">
    <property type="entry name" value="S-ADENOSYL-L-METHIONINE-DEPENDENT METHYLTRANSFERASES SUPERFAMILY PROTEIN"/>
    <property type="match status" value="1"/>
</dbReference>
<feature type="binding site" evidence="6">
    <location>
        <position position="88"/>
    </location>
    <ligand>
        <name>S-adenosyl-L-methionine</name>
        <dbReference type="ChEBI" id="CHEBI:59789"/>
    </ligand>
</feature>
<name>A0A3M0BW79_9PROT</name>
<dbReference type="CDD" id="cd02440">
    <property type="entry name" value="AdoMet_MTases"/>
    <property type="match status" value="1"/>
</dbReference>
<keyword evidence="1 6" id="KW-0963">Cytoplasm</keyword>
<dbReference type="EC" id="2.1.1.170" evidence="6"/>
<comment type="caution">
    <text evidence="7">The sequence shown here is derived from an EMBL/GenBank/DDBJ whole genome shotgun (WGS) entry which is preliminary data.</text>
</comment>
<dbReference type="InterPro" id="IPR003682">
    <property type="entry name" value="rRNA_ssu_MeTfrase_G"/>
</dbReference>
<keyword evidence="2 6" id="KW-0698">rRNA processing</keyword>
<dbReference type="Proteomes" id="UP000271227">
    <property type="component" value="Unassembled WGS sequence"/>
</dbReference>
<accession>A0A3M0BW79</accession>
<dbReference type="Gene3D" id="3.40.50.150">
    <property type="entry name" value="Vaccinia Virus protein VP39"/>
    <property type="match status" value="1"/>
</dbReference>
<protein>
    <recommendedName>
        <fullName evidence="6">Ribosomal RNA small subunit methyltransferase G</fullName>
        <ecNumber evidence="6">2.1.1.170</ecNumber>
    </recommendedName>
    <alternativeName>
        <fullName evidence="6">16S rRNA 7-methylguanosine methyltransferase</fullName>
        <shortName evidence="6">16S rRNA m7G methyltransferase</shortName>
    </alternativeName>
</protein>
<dbReference type="PIRSF" id="PIRSF003078">
    <property type="entry name" value="GidB"/>
    <property type="match status" value="1"/>
</dbReference>
<dbReference type="RefSeq" id="WP_211332306.1">
    <property type="nucleotide sequence ID" value="NZ_REFR01000015.1"/>
</dbReference>
<evidence type="ECO:0000256" key="2">
    <source>
        <dbReference type="ARBA" id="ARBA00022552"/>
    </source>
</evidence>
<dbReference type="FunCoup" id="A0A3M0BW79">
    <property type="interactions" value="493"/>
</dbReference>
<keyword evidence="4 6" id="KW-0808">Transferase</keyword>
<dbReference type="SUPFAM" id="SSF53335">
    <property type="entry name" value="S-adenosyl-L-methionine-dependent methyltransferases"/>
    <property type="match status" value="1"/>
</dbReference>
<keyword evidence="8" id="KW-1185">Reference proteome</keyword>
<comment type="subcellular location">
    <subcellularLocation>
        <location evidence="6">Cytoplasm</location>
    </subcellularLocation>
</comment>
<dbReference type="Pfam" id="PF02527">
    <property type="entry name" value="GidB"/>
    <property type="match status" value="1"/>
</dbReference>
<gene>
    <name evidence="6" type="primary">rsmG</name>
    <name evidence="7" type="ORF">BXY39_3358</name>
</gene>
<evidence type="ECO:0000256" key="1">
    <source>
        <dbReference type="ARBA" id="ARBA00022490"/>
    </source>
</evidence>
<organism evidence="7 8">
    <name type="scientific">Eilatimonas milleporae</name>
    <dbReference type="NCBI Taxonomy" id="911205"/>
    <lineage>
        <taxon>Bacteria</taxon>
        <taxon>Pseudomonadati</taxon>
        <taxon>Pseudomonadota</taxon>
        <taxon>Alphaproteobacteria</taxon>
        <taxon>Kordiimonadales</taxon>
        <taxon>Kordiimonadaceae</taxon>
        <taxon>Eilatimonas</taxon>
    </lineage>
</organism>
<evidence type="ECO:0000256" key="3">
    <source>
        <dbReference type="ARBA" id="ARBA00022603"/>
    </source>
</evidence>
<dbReference type="NCBIfam" id="TIGR00138">
    <property type="entry name" value="rsmG_gidB"/>
    <property type="match status" value="1"/>
</dbReference>
<keyword evidence="3 6" id="KW-0489">Methyltransferase</keyword>
<dbReference type="HAMAP" id="MF_00074">
    <property type="entry name" value="16SrRNA_methyltr_G"/>
    <property type="match status" value="1"/>
</dbReference>
<dbReference type="AlphaFoldDB" id="A0A3M0BW79"/>
<comment type="function">
    <text evidence="6">Specifically methylates the N7 position of guanine in position 527 of 16S rRNA.</text>
</comment>
<evidence type="ECO:0000256" key="4">
    <source>
        <dbReference type="ARBA" id="ARBA00022679"/>
    </source>
</evidence>
<comment type="caution">
    <text evidence="6">Lacks conserved residue(s) required for the propagation of feature annotation.</text>
</comment>
<sequence length="214" mass="23859">MTSRFSLDDLCAALAPSFDVSRETRDRLARYAGLLEKWQPAQNLVAGATLQEMWRRHFLDSAQLAPLIVRYRSDQAPVLLDIGSGAGFPALVLAILGVADVHMVEANQRKAAFLRTVARETSTNVTIYDQRIEDLAAFPVDIVTARACASVTQLLGWAWPFCHDETQAWFLKGEKADEELTEAAAMWKMSVDRFDSVSDPRGVILRLQHISPRS</sequence>
<feature type="binding site" evidence="6">
    <location>
        <position position="146"/>
    </location>
    <ligand>
        <name>S-adenosyl-L-methionine</name>
        <dbReference type="ChEBI" id="CHEBI:59789"/>
    </ligand>
</feature>
<evidence type="ECO:0000313" key="7">
    <source>
        <dbReference type="EMBL" id="RMB01851.1"/>
    </source>
</evidence>
<evidence type="ECO:0000256" key="6">
    <source>
        <dbReference type="HAMAP-Rule" id="MF_00074"/>
    </source>
</evidence>
<dbReference type="GO" id="GO:0005829">
    <property type="term" value="C:cytosol"/>
    <property type="evidence" value="ECO:0007669"/>
    <property type="project" value="TreeGrafter"/>
</dbReference>
<comment type="catalytic activity">
    <reaction evidence="6">
        <text>guanosine(527) in 16S rRNA + S-adenosyl-L-methionine = N(7)-methylguanosine(527) in 16S rRNA + S-adenosyl-L-homocysteine</text>
        <dbReference type="Rhea" id="RHEA:42732"/>
        <dbReference type="Rhea" id="RHEA-COMP:10209"/>
        <dbReference type="Rhea" id="RHEA-COMP:10210"/>
        <dbReference type="ChEBI" id="CHEBI:57856"/>
        <dbReference type="ChEBI" id="CHEBI:59789"/>
        <dbReference type="ChEBI" id="CHEBI:74269"/>
        <dbReference type="ChEBI" id="CHEBI:74480"/>
        <dbReference type="EC" id="2.1.1.170"/>
    </reaction>
</comment>
<feature type="binding site" evidence="6">
    <location>
        <begin position="132"/>
        <end position="133"/>
    </location>
    <ligand>
        <name>S-adenosyl-L-methionine</name>
        <dbReference type="ChEBI" id="CHEBI:59789"/>
    </ligand>
</feature>